<organism evidence="1 2">
    <name type="scientific">Neobacillus massiliamazoniensis</name>
    <dbReference type="NCBI Taxonomy" id="1499688"/>
    <lineage>
        <taxon>Bacteria</taxon>
        <taxon>Bacillati</taxon>
        <taxon>Bacillota</taxon>
        <taxon>Bacilli</taxon>
        <taxon>Bacillales</taxon>
        <taxon>Bacillaceae</taxon>
        <taxon>Neobacillus</taxon>
    </lineage>
</organism>
<evidence type="ECO:0000313" key="1">
    <source>
        <dbReference type="EMBL" id="CRK80329.1"/>
    </source>
</evidence>
<name>A0A0U1NQL8_9BACI</name>
<dbReference type="STRING" id="1499688.BN000_00210"/>
<dbReference type="Proteomes" id="UP000199087">
    <property type="component" value="Unassembled WGS sequence"/>
</dbReference>
<proteinExistence type="predicted"/>
<accession>A0A0U1NQL8</accession>
<dbReference type="AlphaFoldDB" id="A0A0U1NQL8"/>
<evidence type="ECO:0000313" key="2">
    <source>
        <dbReference type="Proteomes" id="UP000199087"/>
    </source>
</evidence>
<keyword evidence="2" id="KW-1185">Reference proteome</keyword>
<dbReference type="EMBL" id="CVRB01000001">
    <property type="protein sequence ID" value="CRK80329.1"/>
    <property type="molecule type" value="Genomic_DNA"/>
</dbReference>
<gene>
    <name evidence="1" type="ORF">BN000_00210</name>
</gene>
<protein>
    <submittedName>
        <fullName evidence="1">Uncharacterized protein</fullName>
    </submittedName>
</protein>
<sequence length="47" mass="5605">MNKRMQKKVEKQQKQQLSAILDKLITLVRSDKCWLLIKQNKSADYGR</sequence>
<reference evidence="2" key="1">
    <citation type="submission" date="2015-05" db="EMBL/GenBank/DDBJ databases">
        <authorList>
            <person name="Urmite Genomes"/>
        </authorList>
    </citation>
    <scope>NUCLEOTIDE SEQUENCE [LARGE SCALE GENOMIC DNA]</scope>
    <source>
        <strain evidence="2">LF1</strain>
    </source>
</reference>